<dbReference type="PROSITE" id="PS00108">
    <property type="entry name" value="PROTEIN_KINASE_ST"/>
    <property type="match status" value="1"/>
</dbReference>
<evidence type="ECO:0000256" key="2">
    <source>
        <dbReference type="ARBA" id="ARBA00022679"/>
    </source>
</evidence>
<reference evidence="9 10" key="1">
    <citation type="submission" date="2016-06" db="EMBL/GenBank/DDBJ databases">
        <title>Evolution of pathogenesis and genome organization in the Tremellales.</title>
        <authorList>
            <person name="Cuomo C."/>
            <person name="Litvintseva A."/>
            <person name="Heitman J."/>
            <person name="Chen Y."/>
            <person name="Sun S."/>
            <person name="Springer D."/>
            <person name="Dromer F."/>
            <person name="Young S."/>
            <person name="Zeng Q."/>
            <person name="Chapman S."/>
            <person name="Gujja S."/>
            <person name="Saif S."/>
            <person name="Birren B."/>
        </authorList>
    </citation>
    <scope>NUCLEOTIDE SEQUENCE [LARGE SCALE GENOMIC DNA]</scope>
    <source>
        <strain evidence="9 10">CBS 6039</strain>
    </source>
</reference>
<protein>
    <recommendedName>
        <fullName evidence="8">Protein kinase domain-containing protein</fullName>
    </recommendedName>
</protein>
<sequence>MSRRHARHWRAGGQNTGRKVEIATRRQRILVGFIGSRRGKAQMSGLFPQSSMSHIPAIPTHLSEHPPARTHPPSPLDAPYPAPLPAPYHPAPHPAAADYHLRGISYGHPATADPSHSHSPYAHFYSSAPSASSSVSLGDRVLRSPHPPLTATYPSQQYLWPHPLPPIESLRQGSRPHPQSNSRSPILDQPRAYYNHPSVSAPSLQYCRESYPSYPTSPFLPPPTPTAYYQGSSPLRVPPPLRFNYSQSPPPNTYDNMPPRAKADAVRGHPSTPSIASATSVGASSVASTRARRGANGKGWTTEHTLDPANGQRKEVIVIDDSASPMVQPIRKRTRAQVAAEQAAAQQQQQMQMHGGYGHTGYTATSVSLSNGHGSVASNVGTTGVSSAKKRKLDDDAAGKKAKPKVASTATSASVQTTATYQSAQQAPAKSYAKAPAQQAPASGQPTWDDSEGHYIIKPDDVIGGKYKIVRLLGQGTFGKVVEARHIQTRRKVAIKVIRAVQKYREASKIEIRVLEMLKKHDARNENKCIHLDEYFDFRNHPCLVSELYGMSVFDFLKNNGFQPFPDKHIQDFARSLLRSVAYLHSLKLVHTDLKPENILLCSNESRLQGARARGANSKSILRNTEIRLIDFGSATFESEYHSSVVSTRHYRAPEIILGLPWSYPCDMFSIGCILVEFYTGNALFQTHDNLEHLAMMEIVMGKFSPRMIEKGKSKKPEYFKGNKIDFPNSTVSKASRKYVKAMHSLKQVIDPTNRHQQLFLDLCTRLLEHDPDIRIKVQDALRHPYLTEPIPEPH</sequence>
<dbReference type="STRING" id="1295533.A0A1E3I320"/>
<dbReference type="PANTHER" id="PTHR45646">
    <property type="entry name" value="SERINE/THREONINE-PROTEIN KINASE DOA-RELATED"/>
    <property type="match status" value="1"/>
</dbReference>
<evidence type="ECO:0000259" key="8">
    <source>
        <dbReference type="PROSITE" id="PS50011"/>
    </source>
</evidence>
<dbReference type="GeneID" id="30152467"/>
<feature type="region of interest" description="Disordered" evidence="7">
    <location>
        <begin position="248"/>
        <end position="312"/>
    </location>
</feature>
<dbReference type="CDD" id="cd14134">
    <property type="entry name" value="PKc_CLK"/>
    <property type="match status" value="1"/>
</dbReference>
<gene>
    <name evidence="9" type="ORF">L202_01158</name>
</gene>
<dbReference type="EMBL" id="AWGJ01000002">
    <property type="protein sequence ID" value="ODN82907.1"/>
    <property type="molecule type" value="Genomic_DNA"/>
</dbReference>
<dbReference type="GO" id="GO:0005524">
    <property type="term" value="F:ATP binding"/>
    <property type="evidence" value="ECO:0007669"/>
    <property type="project" value="UniProtKB-UniRule"/>
</dbReference>
<evidence type="ECO:0000256" key="5">
    <source>
        <dbReference type="ARBA" id="ARBA00022840"/>
    </source>
</evidence>
<dbReference type="InterPro" id="IPR051175">
    <property type="entry name" value="CLK_kinases"/>
</dbReference>
<feature type="binding site" evidence="6">
    <location>
        <position position="496"/>
    </location>
    <ligand>
        <name>ATP</name>
        <dbReference type="ChEBI" id="CHEBI:30616"/>
    </ligand>
</feature>
<dbReference type="GO" id="GO:0004674">
    <property type="term" value="F:protein serine/threonine kinase activity"/>
    <property type="evidence" value="ECO:0007669"/>
    <property type="project" value="UniProtKB-KW"/>
</dbReference>
<dbReference type="Gene3D" id="1.10.510.10">
    <property type="entry name" value="Transferase(Phosphotransferase) domain 1"/>
    <property type="match status" value="1"/>
</dbReference>
<evidence type="ECO:0000256" key="1">
    <source>
        <dbReference type="ARBA" id="ARBA00022527"/>
    </source>
</evidence>
<dbReference type="PROSITE" id="PS00107">
    <property type="entry name" value="PROTEIN_KINASE_ATP"/>
    <property type="match status" value="1"/>
</dbReference>
<dbReference type="GO" id="GO:0043484">
    <property type="term" value="P:regulation of RNA splicing"/>
    <property type="evidence" value="ECO:0007669"/>
    <property type="project" value="TreeGrafter"/>
</dbReference>
<name>A0A1E3I320_9TREE</name>
<feature type="compositionally biased region" description="Low complexity" evidence="7">
    <location>
        <begin position="430"/>
        <end position="443"/>
    </location>
</feature>
<dbReference type="Gene3D" id="3.30.200.20">
    <property type="entry name" value="Phosphorylase Kinase, domain 1"/>
    <property type="match status" value="1"/>
</dbReference>
<keyword evidence="10" id="KW-1185">Reference proteome</keyword>
<feature type="compositionally biased region" description="Low complexity" evidence="7">
    <location>
        <begin position="276"/>
        <end position="289"/>
    </location>
</feature>
<comment type="caution">
    <text evidence="9">The sequence shown here is derived from an EMBL/GenBank/DDBJ whole genome shotgun (WGS) entry which is preliminary data.</text>
</comment>
<dbReference type="PANTHER" id="PTHR45646:SF11">
    <property type="entry name" value="SERINE_THREONINE-PROTEIN KINASE DOA"/>
    <property type="match status" value="1"/>
</dbReference>
<dbReference type="RefSeq" id="XP_018996907.1">
    <property type="nucleotide sequence ID" value="XM_019134480.1"/>
</dbReference>
<dbReference type="InterPro" id="IPR011009">
    <property type="entry name" value="Kinase-like_dom_sf"/>
</dbReference>
<evidence type="ECO:0000256" key="4">
    <source>
        <dbReference type="ARBA" id="ARBA00022777"/>
    </source>
</evidence>
<evidence type="ECO:0000256" key="6">
    <source>
        <dbReference type="PROSITE-ProRule" id="PRU10141"/>
    </source>
</evidence>
<dbReference type="Pfam" id="PF00069">
    <property type="entry name" value="Pkinase"/>
    <property type="match status" value="1"/>
</dbReference>
<feature type="region of interest" description="Disordered" evidence="7">
    <location>
        <begin position="338"/>
        <end position="357"/>
    </location>
</feature>
<dbReference type="InterPro" id="IPR017441">
    <property type="entry name" value="Protein_kinase_ATP_BS"/>
</dbReference>
<evidence type="ECO:0000313" key="9">
    <source>
        <dbReference type="EMBL" id="ODN82907.1"/>
    </source>
</evidence>
<dbReference type="InterPro" id="IPR000719">
    <property type="entry name" value="Prot_kinase_dom"/>
</dbReference>
<evidence type="ECO:0000313" key="10">
    <source>
        <dbReference type="Proteomes" id="UP000094065"/>
    </source>
</evidence>
<dbReference type="Proteomes" id="UP000094065">
    <property type="component" value="Unassembled WGS sequence"/>
</dbReference>
<dbReference type="InterPro" id="IPR008271">
    <property type="entry name" value="Ser/Thr_kinase_AS"/>
</dbReference>
<dbReference type="PROSITE" id="PS50011">
    <property type="entry name" value="PROTEIN_KINASE_DOM"/>
    <property type="match status" value="1"/>
</dbReference>
<keyword evidence="4" id="KW-0418">Kinase</keyword>
<evidence type="ECO:0000256" key="7">
    <source>
        <dbReference type="SAM" id="MobiDB-lite"/>
    </source>
</evidence>
<feature type="region of interest" description="Disordered" evidence="7">
    <location>
        <begin position="430"/>
        <end position="452"/>
    </location>
</feature>
<feature type="compositionally biased region" description="Low complexity" evidence="7">
    <location>
        <begin position="338"/>
        <end position="354"/>
    </location>
</feature>
<accession>A0A1E3I320</accession>
<dbReference type="SUPFAM" id="SSF56112">
    <property type="entry name" value="Protein kinase-like (PK-like)"/>
    <property type="match status" value="1"/>
</dbReference>
<keyword evidence="3 6" id="KW-0547">Nucleotide-binding</keyword>
<proteinExistence type="predicted"/>
<dbReference type="OrthoDB" id="283111at2759"/>
<keyword evidence="5 6" id="KW-0067">ATP-binding</keyword>
<dbReference type="GO" id="GO:0005634">
    <property type="term" value="C:nucleus"/>
    <property type="evidence" value="ECO:0007669"/>
    <property type="project" value="TreeGrafter"/>
</dbReference>
<dbReference type="AlphaFoldDB" id="A0A1E3I320"/>
<feature type="domain" description="Protein kinase" evidence="8">
    <location>
        <begin position="467"/>
        <end position="787"/>
    </location>
</feature>
<dbReference type="SMART" id="SM00220">
    <property type="entry name" value="S_TKc"/>
    <property type="match status" value="1"/>
</dbReference>
<feature type="region of interest" description="Disordered" evidence="7">
    <location>
        <begin position="135"/>
        <end position="195"/>
    </location>
</feature>
<feature type="compositionally biased region" description="Low complexity" evidence="7">
    <location>
        <begin position="405"/>
        <end position="416"/>
    </location>
</feature>
<keyword evidence="1" id="KW-0723">Serine/threonine-protein kinase</keyword>
<keyword evidence="2" id="KW-0808">Transferase</keyword>
<evidence type="ECO:0000256" key="3">
    <source>
        <dbReference type="ARBA" id="ARBA00022741"/>
    </source>
</evidence>
<feature type="region of interest" description="Disordered" evidence="7">
    <location>
        <begin position="378"/>
        <end position="416"/>
    </location>
</feature>
<organism evidence="9 10">
    <name type="scientific">Cryptococcus amylolentus CBS 6039</name>
    <dbReference type="NCBI Taxonomy" id="1295533"/>
    <lineage>
        <taxon>Eukaryota</taxon>
        <taxon>Fungi</taxon>
        <taxon>Dikarya</taxon>
        <taxon>Basidiomycota</taxon>
        <taxon>Agaricomycotina</taxon>
        <taxon>Tremellomycetes</taxon>
        <taxon>Tremellales</taxon>
        <taxon>Cryptococcaceae</taxon>
        <taxon>Cryptococcus</taxon>
    </lineage>
</organism>